<reference evidence="1 2" key="1">
    <citation type="submission" date="2022-06" db="EMBL/GenBank/DDBJ databases">
        <title>Actinoplanes abujensis sp. nov., isolated from Nigerian arid soil.</title>
        <authorList>
            <person name="Ding P."/>
        </authorList>
    </citation>
    <scope>NUCLEOTIDE SEQUENCE [LARGE SCALE GENOMIC DNA]</scope>
    <source>
        <strain evidence="2">TRM88002</strain>
    </source>
</reference>
<sequence>MTAHVVGSRFGLGVEVRVSPAVAALLPGSYGRICDIRYDATRGELEYEVRFAPAALERFYIPAGEDRFWYRPNQLEYHSGITVFNDDEAA</sequence>
<dbReference type="RefSeq" id="WP_251801824.1">
    <property type="nucleotide sequence ID" value="NZ_JAMQOL010000046.1"/>
</dbReference>
<gene>
    <name evidence="1" type="ORF">LXN57_31525</name>
</gene>
<proteinExistence type="predicted"/>
<evidence type="ECO:0000313" key="2">
    <source>
        <dbReference type="Proteomes" id="UP001523216"/>
    </source>
</evidence>
<comment type="caution">
    <text evidence="1">The sequence shown here is derived from an EMBL/GenBank/DDBJ whole genome shotgun (WGS) entry which is preliminary data.</text>
</comment>
<keyword evidence="2" id="KW-1185">Reference proteome</keyword>
<dbReference type="EMBL" id="JAMQOL010000046">
    <property type="protein sequence ID" value="MCM4082106.1"/>
    <property type="molecule type" value="Genomic_DNA"/>
</dbReference>
<evidence type="ECO:0000313" key="1">
    <source>
        <dbReference type="EMBL" id="MCM4082106.1"/>
    </source>
</evidence>
<accession>A0ABT0Y7V0</accession>
<organism evidence="1 2">
    <name type="scientific">Paractinoplanes hotanensis</name>
    <dbReference type="NCBI Taxonomy" id="2906497"/>
    <lineage>
        <taxon>Bacteria</taxon>
        <taxon>Bacillati</taxon>
        <taxon>Actinomycetota</taxon>
        <taxon>Actinomycetes</taxon>
        <taxon>Micromonosporales</taxon>
        <taxon>Micromonosporaceae</taxon>
        <taxon>Paractinoplanes</taxon>
    </lineage>
</organism>
<dbReference type="Proteomes" id="UP001523216">
    <property type="component" value="Unassembled WGS sequence"/>
</dbReference>
<name>A0ABT0Y7V0_9ACTN</name>
<protein>
    <submittedName>
        <fullName evidence="1">Uncharacterized protein</fullName>
    </submittedName>
</protein>